<gene>
    <name evidence="3" type="ORF">IE077_000984</name>
</gene>
<sequence length="138" mass="15727">MGDVELLTEDGDTFLYRCPKSDVEEFSFDDHSDFLEWSQFLLRQVPSLAAVRYALVPKRISEDEFWKRYYTALREIVIAQIEHTNKGSIPKESSSSNLGGVSVNPQETPEPSAIPVQQTFDEEQQLSMPLPLDTSLEE</sequence>
<name>A0ABQ7JGE1_9APIC</name>
<dbReference type="PROSITE" id="PS50858">
    <property type="entry name" value="BSD"/>
    <property type="match status" value="1"/>
</dbReference>
<protein>
    <submittedName>
        <fullName evidence="3">BSD domain-containing protein</fullName>
    </submittedName>
</protein>
<feature type="region of interest" description="Disordered" evidence="1">
    <location>
        <begin position="87"/>
        <end position="138"/>
    </location>
</feature>
<reference evidence="3 4" key="1">
    <citation type="journal article" date="2020" name="bioRxiv">
        <title>Metabolic contributions of an alphaproteobacterial endosymbiont in the apicomplexan Cardiosporidium cionae.</title>
        <authorList>
            <person name="Hunter E.S."/>
            <person name="Paight C.J."/>
            <person name="Lane C.E."/>
        </authorList>
    </citation>
    <scope>NUCLEOTIDE SEQUENCE [LARGE SCALE GENOMIC DNA]</scope>
    <source>
        <strain evidence="3">ESH_2018</strain>
    </source>
</reference>
<comment type="caution">
    <text evidence="3">The sequence shown here is derived from an EMBL/GenBank/DDBJ whole genome shotgun (WGS) entry which is preliminary data.</text>
</comment>
<feature type="compositionally biased region" description="Polar residues" evidence="1">
    <location>
        <begin position="105"/>
        <end position="119"/>
    </location>
</feature>
<dbReference type="Proteomes" id="UP000823046">
    <property type="component" value="Unassembled WGS sequence"/>
</dbReference>
<dbReference type="InterPro" id="IPR035925">
    <property type="entry name" value="BSD_dom_sf"/>
</dbReference>
<feature type="compositionally biased region" description="Low complexity" evidence="1">
    <location>
        <begin position="93"/>
        <end position="104"/>
    </location>
</feature>
<evidence type="ECO:0000313" key="4">
    <source>
        <dbReference type="Proteomes" id="UP000823046"/>
    </source>
</evidence>
<feature type="domain" description="BSD" evidence="2">
    <location>
        <begin position="22"/>
        <end position="77"/>
    </location>
</feature>
<evidence type="ECO:0000313" key="3">
    <source>
        <dbReference type="EMBL" id="KAF8823062.1"/>
    </source>
</evidence>
<organism evidence="3 4">
    <name type="scientific">Cardiosporidium cionae</name>
    <dbReference type="NCBI Taxonomy" id="476202"/>
    <lineage>
        <taxon>Eukaryota</taxon>
        <taxon>Sar</taxon>
        <taxon>Alveolata</taxon>
        <taxon>Apicomplexa</taxon>
        <taxon>Aconoidasida</taxon>
        <taxon>Nephromycida</taxon>
        <taxon>Cardiosporidium</taxon>
    </lineage>
</organism>
<dbReference type="SMART" id="SM00751">
    <property type="entry name" value="BSD"/>
    <property type="match status" value="1"/>
</dbReference>
<dbReference type="SUPFAM" id="SSF140383">
    <property type="entry name" value="BSD domain-like"/>
    <property type="match status" value="1"/>
</dbReference>
<dbReference type="InterPro" id="IPR005607">
    <property type="entry name" value="BSD_dom"/>
</dbReference>
<dbReference type="EMBL" id="JADAQX010000004">
    <property type="protein sequence ID" value="KAF8823062.1"/>
    <property type="molecule type" value="Genomic_DNA"/>
</dbReference>
<keyword evidence="4" id="KW-1185">Reference proteome</keyword>
<accession>A0ABQ7JGE1</accession>
<proteinExistence type="predicted"/>
<dbReference type="Gene3D" id="1.10.3970.10">
    <property type="entry name" value="BSD domain"/>
    <property type="match status" value="1"/>
</dbReference>
<evidence type="ECO:0000256" key="1">
    <source>
        <dbReference type="SAM" id="MobiDB-lite"/>
    </source>
</evidence>
<dbReference type="Pfam" id="PF03909">
    <property type="entry name" value="BSD"/>
    <property type="match status" value="1"/>
</dbReference>
<evidence type="ECO:0000259" key="2">
    <source>
        <dbReference type="PROSITE" id="PS50858"/>
    </source>
</evidence>